<keyword evidence="6 7" id="KW-0378">Hydrolase</keyword>
<feature type="binding site" evidence="6">
    <location>
        <position position="5583"/>
    </location>
    <ligand>
        <name>Zn(2+)</name>
        <dbReference type="ChEBI" id="CHEBI:29105"/>
        <note>catalytic</note>
    </ligand>
</feature>
<keyword evidence="8" id="KW-0812">Transmembrane</keyword>
<evidence type="ECO:0000256" key="2">
    <source>
        <dbReference type="ARBA" id="ARBA00022833"/>
    </source>
</evidence>
<feature type="binding site" evidence="6">
    <location>
        <position position="5587"/>
    </location>
    <ligand>
        <name>Zn(2+)</name>
        <dbReference type="ChEBI" id="CHEBI:29105"/>
        <note>catalytic</note>
    </ligand>
</feature>
<feature type="domain" description="Peptidase M12A" evidence="11">
    <location>
        <begin position="2362"/>
        <end position="2561"/>
    </location>
</feature>
<feature type="active site" evidence="6">
    <location>
        <position position="5584"/>
    </location>
</feature>
<evidence type="ECO:0000259" key="10">
    <source>
        <dbReference type="PROSITE" id="PS50802"/>
    </source>
</evidence>
<feature type="active site" evidence="6">
    <location>
        <position position="4205"/>
    </location>
</feature>
<feature type="domain" description="EGF-like" evidence="9">
    <location>
        <begin position="2140"/>
        <end position="2180"/>
    </location>
</feature>
<dbReference type="PANTHER" id="PTHR10127">
    <property type="entry name" value="DISCOIDIN, CUB, EGF, LAMININ , AND ZINC METALLOPROTEASE DOMAIN CONTAINING"/>
    <property type="match status" value="1"/>
</dbReference>
<feature type="active site" evidence="6">
    <location>
        <position position="2455"/>
    </location>
</feature>
<feature type="binding site" evidence="6">
    <location>
        <position position="2858"/>
    </location>
    <ligand>
        <name>Zn(2+)</name>
        <dbReference type="ChEBI" id="CHEBI:29105"/>
        <note>catalytic</note>
    </ligand>
</feature>
<keyword evidence="12" id="KW-1185">Reference proteome</keyword>
<keyword evidence="1 6" id="KW-0479">Metal-binding</keyword>
<evidence type="ECO:0000256" key="5">
    <source>
        <dbReference type="PROSITE-ProRule" id="PRU00076"/>
    </source>
</evidence>
<feature type="binding site" evidence="6">
    <location>
        <position position="2046"/>
    </location>
    <ligand>
        <name>Zn(2+)</name>
        <dbReference type="ChEBI" id="CHEBI:29105"/>
        <note>catalytic</note>
    </ligand>
</feature>
<keyword evidence="4 5" id="KW-1015">Disulfide bond</keyword>
<feature type="domain" description="Peptidase M12A" evidence="11">
    <location>
        <begin position="429"/>
        <end position="639"/>
    </location>
</feature>
<feature type="binding site" evidence="6">
    <location>
        <position position="4616"/>
    </location>
    <ligand>
        <name>Zn(2+)</name>
        <dbReference type="ChEBI" id="CHEBI:29105"/>
        <note>catalytic</note>
    </ligand>
</feature>
<dbReference type="EC" id="3.4.24.-" evidence="7"/>
<feature type="domain" description="Peptidase M12A" evidence="11">
    <location>
        <begin position="2762"/>
        <end position="2961"/>
    </location>
</feature>
<reference evidence="13" key="1">
    <citation type="submission" date="2024-02" db="UniProtKB">
        <authorList>
            <consortium name="WormBaseParasite"/>
        </authorList>
    </citation>
    <scope>IDENTIFICATION</scope>
</reference>
<dbReference type="PROSITE" id="PS50802">
    <property type="entry name" value="OTU"/>
    <property type="match status" value="2"/>
</dbReference>
<feature type="active site" evidence="6">
    <location>
        <position position="928"/>
    </location>
</feature>
<feature type="binding site" evidence="6">
    <location>
        <position position="4612"/>
    </location>
    <ligand>
        <name>Zn(2+)</name>
        <dbReference type="ChEBI" id="CHEBI:29105"/>
        <note>catalytic</note>
    </ligand>
</feature>
<feature type="domain" description="Peptidase M12A" evidence="11">
    <location>
        <begin position="1949"/>
        <end position="2145"/>
    </location>
</feature>
<feature type="active site" evidence="6">
    <location>
        <position position="147"/>
    </location>
</feature>
<dbReference type="Gene3D" id="3.40.390.10">
    <property type="entry name" value="Collagenase (Catalytic Domain)"/>
    <property type="match status" value="14"/>
</dbReference>
<evidence type="ECO:0000256" key="7">
    <source>
        <dbReference type="RuleBase" id="RU361183"/>
    </source>
</evidence>
<dbReference type="CDD" id="cd04280">
    <property type="entry name" value="ZnMc_astacin_like"/>
    <property type="match status" value="5"/>
</dbReference>
<evidence type="ECO:0000256" key="4">
    <source>
        <dbReference type="ARBA" id="ARBA00023157"/>
    </source>
</evidence>
<feature type="binding site" evidence="6">
    <location>
        <position position="2464"/>
    </location>
    <ligand>
        <name>Zn(2+)</name>
        <dbReference type="ChEBI" id="CHEBI:29105"/>
        <note>catalytic</note>
    </ligand>
</feature>
<protein>
    <recommendedName>
        <fullName evidence="7">Metalloendopeptidase</fullName>
        <ecNumber evidence="7">3.4.24.-</ecNumber>
    </recommendedName>
</protein>
<feature type="binding site" evidence="6">
    <location>
        <position position="2854"/>
    </location>
    <ligand>
        <name>Zn(2+)</name>
        <dbReference type="ChEBI" id="CHEBI:29105"/>
        <note>catalytic</note>
    </ligand>
</feature>
<feature type="domain" description="Peptidase M12A" evidence="11">
    <location>
        <begin position="4112"/>
        <end position="4307"/>
    </location>
</feature>
<feature type="binding site" evidence="6">
    <location>
        <position position="2864"/>
    </location>
    <ligand>
        <name>Zn(2+)</name>
        <dbReference type="ChEBI" id="CHEBI:29105"/>
        <note>catalytic</note>
    </ligand>
</feature>
<feature type="domain" description="Peptidase M12A" evidence="11">
    <location>
        <begin position="5020"/>
        <end position="5118"/>
    </location>
</feature>
<feature type="binding site" evidence="6">
    <location>
        <position position="3791"/>
    </location>
    <ligand>
        <name>Zn(2+)</name>
        <dbReference type="ChEBI" id="CHEBI:29105"/>
        <note>catalytic</note>
    </ligand>
</feature>
<feature type="domain" description="Peptidase M12A" evidence="11">
    <location>
        <begin position="1506"/>
        <end position="1701"/>
    </location>
</feature>
<feature type="disulfide bond" evidence="6">
    <location>
        <begin position="3245"/>
        <end position="3400"/>
    </location>
</feature>
<dbReference type="SMART" id="SM00235">
    <property type="entry name" value="ZnMc"/>
    <property type="match status" value="13"/>
</dbReference>
<dbReference type="GO" id="GO:0006508">
    <property type="term" value="P:proteolysis"/>
    <property type="evidence" value="ECO:0007669"/>
    <property type="project" value="UniProtKB-KW"/>
</dbReference>
<feature type="active site" evidence="6">
    <location>
        <position position="2855"/>
    </location>
</feature>
<feature type="disulfide bond" evidence="6">
    <location>
        <begin position="3734"/>
        <end position="3889"/>
    </location>
</feature>
<keyword evidence="8" id="KW-0472">Membrane</keyword>
<feature type="disulfide bond" evidence="6">
    <location>
        <begin position="1989"/>
        <end position="2144"/>
    </location>
</feature>
<dbReference type="SMART" id="SM00181">
    <property type="entry name" value="EGF"/>
    <property type="match status" value="13"/>
</dbReference>
<feature type="binding site" evidence="6">
    <location>
        <position position="3298"/>
    </location>
    <ligand>
        <name>Zn(2+)</name>
        <dbReference type="ChEBI" id="CHEBI:29105"/>
        <note>catalytic</note>
    </ligand>
</feature>
<dbReference type="SUPFAM" id="SSF55486">
    <property type="entry name" value="Metalloproteases ('zincins'), catalytic domain"/>
    <property type="match status" value="14"/>
</dbReference>
<dbReference type="InterPro" id="IPR001506">
    <property type="entry name" value="Peptidase_M12A"/>
</dbReference>
<feature type="binding site" evidence="6">
    <location>
        <position position="3797"/>
    </location>
    <ligand>
        <name>Zn(2+)</name>
        <dbReference type="ChEBI" id="CHEBI:29105"/>
        <note>catalytic</note>
    </ligand>
</feature>
<name>A0AAF5DDF0_STRER</name>
<feature type="binding site" evidence="6">
    <location>
        <position position="927"/>
    </location>
    <ligand>
        <name>Zn(2+)</name>
        <dbReference type="ChEBI" id="CHEBI:29105"/>
        <note>catalytic</note>
    </ligand>
</feature>
<evidence type="ECO:0000256" key="6">
    <source>
        <dbReference type="PROSITE-ProRule" id="PRU01211"/>
    </source>
</evidence>
<dbReference type="PROSITE" id="PS51864">
    <property type="entry name" value="ASTACIN"/>
    <property type="match status" value="13"/>
</dbReference>
<feature type="active site" evidence="6">
    <location>
        <position position="3299"/>
    </location>
</feature>
<feature type="binding site" evidence="6">
    <location>
        <position position="1608"/>
    </location>
    <ligand>
        <name>Zn(2+)</name>
        <dbReference type="ChEBI" id="CHEBI:29105"/>
        <note>catalytic</note>
    </ligand>
</feature>
<feature type="binding site" evidence="6">
    <location>
        <position position="156"/>
    </location>
    <ligand>
        <name>Zn(2+)</name>
        <dbReference type="ChEBI" id="CHEBI:29105"/>
        <note>catalytic</note>
    </ligand>
</feature>
<comment type="cofactor">
    <cofactor evidence="6 7">
        <name>Zn(2+)</name>
        <dbReference type="ChEBI" id="CHEBI:29105"/>
    </cofactor>
    <text evidence="6 7">Binds 1 zinc ion per subunit.</text>
</comment>
<feature type="domain" description="Peptidase M12A" evidence="11">
    <location>
        <begin position="3694"/>
        <end position="3890"/>
    </location>
</feature>
<feature type="binding site" evidence="6">
    <location>
        <position position="3302"/>
    </location>
    <ligand>
        <name>Zn(2+)</name>
        <dbReference type="ChEBI" id="CHEBI:29105"/>
        <note>catalytic</note>
    </ligand>
</feature>
<feature type="domain" description="OTU" evidence="10">
    <location>
        <begin position="5741"/>
        <end position="5837"/>
    </location>
</feature>
<evidence type="ECO:0000256" key="3">
    <source>
        <dbReference type="ARBA" id="ARBA00023049"/>
    </source>
</evidence>
<feature type="disulfide bond" evidence="6">
    <location>
        <begin position="4151"/>
        <end position="4306"/>
    </location>
</feature>
<feature type="active site" evidence="6">
    <location>
        <position position="3788"/>
    </location>
</feature>
<accession>A0AAF5DDF0</accession>
<evidence type="ECO:0000259" key="9">
    <source>
        <dbReference type="PROSITE" id="PS50026"/>
    </source>
</evidence>
<feature type="domain" description="EGF-like" evidence="9">
    <location>
        <begin position="244"/>
        <end position="284"/>
    </location>
</feature>
<feature type="domain" description="Peptidase M12A" evidence="11">
    <location>
        <begin position="5491"/>
        <end position="5690"/>
    </location>
</feature>
<feature type="disulfide bond" evidence="5">
    <location>
        <begin position="2170"/>
        <end position="2179"/>
    </location>
</feature>
<dbReference type="GO" id="GO:0004222">
    <property type="term" value="F:metalloendopeptidase activity"/>
    <property type="evidence" value="ECO:0007669"/>
    <property type="project" value="UniProtKB-UniRule"/>
</dbReference>
<feature type="binding site" evidence="6">
    <location>
        <position position="150"/>
    </location>
    <ligand>
        <name>Zn(2+)</name>
        <dbReference type="ChEBI" id="CHEBI:29105"/>
        <note>catalytic</note>
    </ligand>
</feature>
<keyword evidence="8" id="KW-1133">Transmembrane helix</keyword>
<feature type="disulfide bond" evidence="5">
    <location>
        <begin position="274"/>
        <end position="283"/>
    </location>
</feature>
<feature type="disulfide bond" evidence="6">
    <location>
        <begin position="93"/>
        <end position="248"/>
    </location>
</feature>
<feature type="disulfide bond" evidence="5">
    <location>
        <begin position="2556"/>
        <end position="2566"/>
    </location>
</feature>
<keyword evidence="2 6" id="KW-0862">Zinc</keyword>
<feature type="binding site" evidence="6">
    <location>
        <position position="2458"/>
    </location>
    <ligand>
        <name>Zn(2+)</name>
        <dbReference type="ChEBI" id="CHEBI:29105"/>
        <note>catalytic</note>
    </ligand>
</feature>
<feature type="domain" description="Peptidase M12A" evidence="11">
    <location>
        <begin position="54"/>
        <end position="249"/>
    </location>
</feature>
<feature type="domain" description="OTU" evidence="10">
    <location>
        <begin position="4362"/>
        <end position="4458"/>
    </location>
</feature>
<evidence type="ECO:0000259" key="11">
    <source>
        <dbReference type="PROSITE" id="PS51864"/>
    </source>
</evidence>
<dbReference type="GO" id="GO:0008270">
    <property type="term" value="F:zinc ion binding"/>
    <property type="evidence" value="ECO:0007669"/>
    <property type="project" value="UniProtKB-UniRule"/>
</dbReference>
<comment type="caution">
    <text evidence="5">Lacks conserved residue(s) required for the propagation of feature annotation.</text>
</comment>
<feature type="disulfide bond" evidence="5">
    <location>
        <begin position="2582"/>
        <end position="2591"/>
    </location>
</feature>
<feature type="binding site" evidence="6">
    <location>
        <position position="4208"/>
    </location>
    <ligand>
        <name>Zn(2+)</name>
        <dbReference type="ChEBI" id="CHEBI:29105"/>
        <note>catalytic</note>
    </ligand>
</feature>
<feature type="transmembrane region" description="Helical" evidence="8">
    <location>
        <begin position="3580"/>
        <end position="3598"/>
    </location>
</feature>
<dbReference type="PROSITE" id="PS50026">
    <property type="entry name" value="EGF_3"/>
    <property type="match status" value="3"/>
</dbReference>
<feature type="binding site" evidence="6">
    <location>
        <position position="1602"/>
    </location>
    <ligand>
        <name>Zn(2+)</name>
        <dbReference type="ChEBI" id="CHEBI:29105"/>
        <note>catalytic</note>
    </ligand>
</feature>
<feature type="domain" description="Peptidase M12A" evidence="11">
    <location>
        <begin position="3206"/>
        <end position="3401"/>
    </location>
</feature>
<feature type="active site" evidence="6">
    <location>
        <position position="4613"/>
    </location>
</feature>
<evidence type="ECO:0000256" key="8">
    <source>
        <dbReference type="SAM" id="Phobius"/>
    </source>
</evidence>
<keyword evidence="6 7" id="KW-0645">Protease</keyword>
<feature type="transmembrane region" description="Helical" evidence="8">
    <location>
        <begin position="3610"/>
        <end position="3631"/>
    </location>
</feature>
<feature type="disulfide bond" evidence="5">
    <location>
        <begin position="2144"/>
        <end position="2154"/>
    </location>
</feature>
<dbReference type="InterPro" id="IPR003323">
    <property type="entry name" value="OTU_dom"/>
</dbReference>
<evidence type="ECO:0000313" key="12">
    <source>
        <dbReference type="Proteomes" id="UP000035681"/>
    </source>
</evidence>
<dbReference type="Proteomes" id="UP000035681">
    <property type="component" value="Unplaced"/>
</dbReference>
<dbReference type="InterPro" id="IPR024079">
    <property type="entry name" value="MetalloPept_cat_dom_sf"/>
</dbReference>
<dbReference type="InterPro" id="IPR000742">
    <property type="entry name" value="EGF"/>
</dbReference>
<feature type="binding site" evidence="6">
    <location>
        <position position="5593"/>
    </location>
    <ligand>
        <name>Zn(2+)</name>
        <dbReference type="ChEBI" id="CHEBI:29105"/>
        <note>catalytic</note>
    </ligand>
</feature>
<feature type="binding site" evidence="6">
    <location>
        <position position="4622"/>
    </location>
    <ligand>
        <name>Zn(2+)</name>
        <dbReference type="ChEBI" id="CHEBI:29105"/>
        <note>catalytic</note>
    </ligand>
</feature>
<dbReference type="PROSITE" id="PS00022">
    <property type="entry name" value="EGF_1"/>
    <property type="match status" value="10"/>
</dbReference>
<dbReference type="Pfam" id="PF01400">
    <property type="entry name" value="Astacin"/>
    <property type="match status" value="14"/>
</dbReference>
<dbReference type="WBParaSite" id="TCONS_00010698.p1">
    <property type="protein sequence ID" value="TCONS_00010698.p1"/>
    <property type="gene ID" value="XLOC_004185"/>
</dbReference>
<dbReference type="InterPro" id="IPR006026">
    <property type="entry name" value="Peptidase_Metallo"/>
</dbReference>
<feature type="disulfide bond" evidence="5">
    <location>
        <begin position="248"/>
        <end position="258"/>
    </location>
</feature>
<feature type="active site" evidence="6">
    <location>
        <position position="1599"/>
    </location>
</feature>
<feature type="domain" description="EGF-like" evidence="9">
    <location>
        <begin position="2552"/>
        <end position="2592"/>
    </location>
</feature>
<feature type="binding site" evidence="6">
    <location>
        <position position="146"/>
    </location>
    <ligand>
        <name>Zn(2+)</name>
        <dbReference type="ChEBI" id="CHEBI:29105"/>
        <note>catalytic</note>
    </ligand>
</feature>
<dbReference type="InterPro" id="IPR034035">
    <property type="entry name" value="Astacin-like_dom"/>
</dbReference>
<evidence type="ECO:0000256" key="1">
    <source>
        <dbReference type="ARBA" id="ARBA00022723"/>
    </source>
</evidence>
<feature type="binding site" evidence="6">
    <location>
        <position position="2052"/>
    </location>
    <ligand>
        <name>Zn(2+)</name>
        <dbReference type="ChEBI" id="CHEBI:29105"/>
        <note>catalytic</note>
    </ligand>
</feature>
<feature type="domain" description="Peptidase M12A" evidence="11">
    <location>
        <begin position="835"/>
        <end position="1030"/>
    </location>
</feature>
<dbReference type="PRINTS" id="PR00480">
    <property type="entry name" value="ASTACIN"/>
</dbReference>
<proteinExistence type="predicted"/>
<evidence type="ECO:0000313" key="13">
    <source>
        <dbReference type="WBParaSite" id="TCONS_00010698.p1"/>
    </source>
</evidence>
<feature type="binding site" evidence="6">
    <location>
        <position position="931"/>
    </location>
    <ligand>
        <name>Zn(2+)</name>
        <dbReference type="ChEBI" id="CHEBI:29105"/>
        <note>catalytic</note>
    </ligand>
</feature>
<dbReference type="PANTHER" id="PTHR10127:SF831">
    <property type="entry name" value="ZINC METALLOPROTEINASE NAS-37"/>
    <property type="match status" value="1"/>
</dbReference>
<feature type="binding site" evidence="6">
    <location>
        <position position="3787"/>
    </location>
    <ligand>
        <name>Zn(2+)</name>
        <dbReference type="ChEBI" id="CHEBI:29105"/>
        <note>catalytic</note>
    </ligand>
</feature>
<keyword evidence="5" id="KW-0245">EGF-like domain</keyword>
<feature type="domain" description="Peptidase M12A" evidence="11">
    <location>
        <begin position="4520"/>
        <end position="4716"/>
    </location>
</feature>
<feature type="active site" evidence="6">
    <location>
        <position position="538"/>
    </location>
</feature>
<sequence>LICYNYELKNYGKNKINFINNNKRFKRKISFQSNENKNDSIDNFNNKQNYRKKRMVISIFEKKWKLPIPYYVDNGVSNILVDTALSIIENKTCIKFLKYYRMVGDLKGLRYYYGNDCSSPIGQPTVKIWQSISIGEDCDSIGIIQHETMHSLGIYHEHARYDRDKYLFMVRKNIDPIYYRDVKKVSKKHSKTFGVPFDYGSVLIYDIKAYSKNEQETMIPRDKNFIKTMGTQEKITFNNIKLINMLYCQNICRNKIRCMNGGYQDPNNCNSCRCVKGFTGRWCHFLPPSSMECGKSVVMVKNTITLFVQQGRKNCIYHFFSDKRRKLGLYIIRGSFFPNKRSSCYKNNSVEIKYWNDKTSTGALFCLADNNILILTQNNHAMIYYRSIKETNYIKILLKSVFGKFENYKENNISLINNNERIKRSISFQRYQDKLKNNDHYKKKRMFLSQLRNKVEISIPYYVEHNVNYQLVDLALQFIQQETCLKFVKQQKMIPTSLGLQYSFGSKCTSSTEKKTNKQWKKISIASDCSNIESIQRETMHSLGFIYTQNRFDRDKYLRLLTKSINHYYLSYFKKTSYFNSKTFGVSFDYGSVLMLKPYEYSNNARTMIPYDLNFYNTMGTEEKLTFNDVKLINIKFCQKICTNNIKCMNEGYQDPNDCKKCKCVKGFFGAWCQLLPPTSRECGETVIKAGNSITLLEMEGRHKCIYHIFSEKRKKIALYILSKGFFSSNKNLCYKRNSLEVKYWKDKAPTGARFCSLDKNTLVVTENNHGIIYFRSKYNLNRVKILLKSVELLKFKNYESKYINLINDNERFRRNISFQNYQDNFNNEQNSRKKRMISAQLFRKWSFKIYYYIRAGVSQSKIDSALHIIQKETCIQFIKLQNINPRLSGLEYFYGNDCSSYVGRKRNKWQSISIGPNCNIIKIIQHETMHALGFYHTHARYDRNKYIRFEKNNMDKDCLNEFNRVNLLHSRTLGVTFDFGSIMLYDSHSFTRNNEKTLFPIDKNFDKTINSANKIAFTDIKLINLLYCQKRCKKKIRCMNGGYQDPNDCNRCKCVEGFSGSLCHFLSPSSTECGKSVLLAKDETTFFKIEGKKNCIYNIFSVKSKTIVLYIAKLYLFSDKIDSCCQNNTVEIKYWRDKTATGAYFCLYDENIFINSENNHVMVYYRGIELRNTLQIFFKSVGKIYDKNKIRNEFLRKKCVKINLLIFLYITVICCNNERFKKNISFKNYQFYVLFKIKHVFYLSIIQQCFLMYQDYSTLMENEWNNVKTIQRETMHLLGFIYTQNRYDKDKYLLLIKKNINHRYLYNLCISKTFGVSFDYGSTKNCGSIRQKFDKTIGTEEKLTFNNIKLINMKFCQKVISESNDFNKFKCVKGFIGTWCQLLSPTSREYGETVIKKGNRITLLKQEEKNKTTLFIVKNDFFPNKINSCNKKNSLEIKHWKDKTGTSALKNSYTDHKLKNEFMNEKIKYNFKYINLINDNEKFRRNISFQNYQDNFNNEQKSRKKRMISAQLFRRWSLKIYYRIDASVSQYNIDSALRIIQKETCIQFVKLQNINPRLSGLLYYYGKDCSSHVGKKKIKWQLISIGTNCNNIKIIQHETMHALGFYHTHARYDRNKYIRFEKNNMDKDCSKEFHKVKILHSRTLGVTFDFGSIMLYHSYSFSRNNEKTLFPIDEKFNKTINSANKIAFTDIKLINLLYCQKRCKKKIRCLNGGYQDPNDCNKCKCVEGFSGSLCHFLSPSSTECGKSVLLAKDETTFFKIEGKKNCIYNIFSVKSKKIVLYIAKMYFFSNKIDSCCQNNTVEIKYWRDKTATGAYFCLYDENIFINSENNHVMVYYRSMALKNTLQIFFKSVGKNYNKNKIRDEFLKKKRIKINLLIFLYITVICCLSEYKNYEKNDFNLKNINQRFRRNISFQNYPNKLFNYLLIDSLKKKRSTYRFNNDQNNRKKRMIVSMLKPKWKLPIPYYIDHNVSSYDLVDKALYIIQKKTCLKFVKKLKLFRGLSGLRYYKGNGCNSPVGQYQKNIWQNISIGKGCNTVGTIQHETMHSLGFYHTHSRYDRNKYIYFINENINKDYLSDFKKVEIINGRTFGIPFDFGSIMLYKVSEYSKNKKKTIIPRDKNFIKTMGNDEEVTFNDVKMINMYYCQSSCKNKIFCMNGGYQDPNKCNTCKCVEGYTGPQCKIPTFSFRGCGKSIKIANNRIKYLALKGKKKCIYHIFGQKHETIALYISKSLIIPFKYPACWHNNTVEIKYWKDKTATGARFCLLDEKILITSENNHIILYFRSINHRNYLKIFYKSILKNHDQQKLNREFFIENAKYTYLFKRIVSFQSHQYEFNNKLFVDNLKNKRSINIFNDDKNNRKKRMVVSFFHKKWEFPISYFVDSNVDQRLVNEALQIIQKETCVRFVNQNKLIPGISGIRYYYGNGCNSPIGQFKKNQWQNISIGAKCDNLGIVLHETMHSLGFYHVHSRYDSRKYLYLLKENIPKENRFDFKKVNILNSRTFGIKFDFGSVMMYRINECSKNPRNTVLPFDRNFNKTMGNEEKITFNDIKLINMYYCRNKCSNKISCMNGGYQDPNDCSKCKCVEGFSGSRCHFLSPVSNECGKSILLSFEFISSFELNGKKKCIYHIFSGKDRKIGLFIYKSLFHPNKKTTCLQKNSLEIKYWKDKTATGARFCPLDQKILIISENNHVIIYVDSATSSNYVKILFKSIKKNFNFSDIKKLGKNNNKFLNNNKRIRKSVEFQSIQDKLYNNFNNEQKYRKKRMTVSWLYTKWDSPIPYFVDDGVNHNIVDSALYIIQKKTCISFVKYQKMIPGISGLRYFYGDGCYSPLGQPTSKVWQNISIGKTCTSIESVQHETMHSLGFYHVQSRYDRDKYLSVLKENIIPSQHNNFEKVSKLNSRTFGVSFDMGSVLMYKADLFAKNGKKSMIPHDSNYARTIGYAKRVTFNDVKIINMYYCGNKCSNKINCMNGGYQDPNNCNICKCVKGFTGGWCQFLIPPVRDCGESIIIVKDNIKFFQLSGKKKCIYHFFCDKRKRVAFNIIQSKFFPNGKNGCFKDNSLEVKYWEYKASTGARFCLNDKNVLIVTHNNHGILHFRSSSPRNHFKLLFKSIINNYNENDLKKEFLQEKIRLNFYLQINLFFFLSIGTIFCSLEVKNKFNFLNNDTKFKRNVKFQSNYYQVYNSRFTYYQNSKPSIKNFNDEQNYRKKRMVLSFIDRKWNLIIPYYVDVGVNHDIVDLALRIIQQETCIKFIKYSTMIPNTSGIRFYKGKGCFGSIGKRRGNVWQNISIGVNCDSVGIIQHETIHSLGFYHAHCRFDRNKYLSLKKKNIECGHYESFNKVDILDSKTFGIPIDFGSVMMYSIWEFSSNNNKTIIPYDRNYEKTMGNVETITFNDGKMINFYYCRNYCEKKIKCMNGGYQDPNDCDKCKCVEGFSRRWCHFLPYISRKCGNLVLLAKEKKMFLKLYGENECVYHIFSHNNEKIALFVAKSRFYPNKKKQCFKNNSLEIKYWEDKTSTGALFCLSDDNILIVTQNHHAMVYYRSNYELNYFKIMFKSVVKKYDYFNLKKEFLKEKLRLGFLKAKYLNFLIPFFVYFGVSHILIDNVLRMIERETCIMMSRLAGLHYFMVVIVVVPLKKQGEFLKSENFNYNNLKNLKRFRRNVEFIDNKENLYSKKVKLSKKIKKRSIDYLNVKNYREKRMVSEHFKAKWNLPIPYFIDNKVNQLLVESALRMISRETCIKFKKYKIMIPHLSGLYYYRGNNCSSLVGRLGRRIWQSISIGKGCETIGRIQHETIHALGFYHEHSRYDRDIYIYFAAENVDKEYYNNFEKVSKKDSNTFGVPFDFGSVMMYGRKMLSKNGKDTMISRDPRYFNTYGVADQVSYGDVKMLNFYYCSTYCHKKLKCMNEGYQDPNNCNKCKCVKGFIGQLCNMLSLSTKECGSSKLHATNKMKKFKIKGKKNCIYHIVAEKNKKIIIKVLNSFFFPNKEHMCHTKNSLEIKYWSSKVSTGARFCLYKTNLIIPSQNHHVIIYYRSSYERNFLHFIYKSVPIYFNFSKLLTNEKSGFNNFQNIENFKKFKRNIKLTLNQNNLFYGNTQKNNQVKKKLVSFTKDENYRKKRMISGDPKAKWNFPIPYFVNTGVSHLLVDSALRMISKETCIKFKKYKKMLRGTAGLHYYYGKNCSSQIGKQGKKVWQVINIGDGCGNIGTIQHETMHALGFYHEHSRYDRDAYIYFLIENIKPNFYNNFAKVLKEDSNTFGVPFDFGSVMLYGRRMLSTNGKDTMLSRDYRYFNTYGVADQVSYGDIKMLNFYYCSKRCHIKLKCMNEGYQDPNNCNKCKCVKGFIGLFCNMLSLPTKECGLSTLYATDKMKVFGTNGRKNCIYHIITHKHKKIAIKILASSFFPNKESICHQINSLEIKYWASKVSTGARFCLYKTNFMIYSHNHHVIIYFKSNSDSNFFDIVYKSLLKNEKSGFNNFQNIENLKKFKRNIKLTLNQNNLFYGNTLLTKQNKKRSVNYNNYENYRKKRMIMSDPATKWNFPIPYFIDKDVSHLLVDSALHMISKETCIRFKKYKKLLRGLAGLHYYYGDDCSSVIGKEGEGIWQTISIGEGCDTIGRIQHETMHALGFYHEHSRYDRDKYIQVLSKNVHPDDYSNNFKKVSVQDSNTFGVPFDFGSVMLYEKKMYSFNGGDTMLSHDYRYRYTYGLLDHVSYGDVKMLNFYYCSKRCHIKLKCMNEGYQDPNNCKKCKCVKGFIGPLCNMLSLPTKECGLSTLYATNKMKLFGTSGKKNCIYHIITHKHKKIAIKVLASSFFPNNEGICHSTNSLEIKYWSNKVSTGARFCLNTLNFMFYSDNNHVIIYYRSSYELNFFNIVYKSIPINYKVIKVLNEFSKYRGLTPKSSFQKIENFKKLKRSTKCIFDKNNLINGNTQGNGLIKKSLLYYANDDSYRKKKMISNDSKAKWNFPIPYYIDNYVSHLLVDSALHMIEKETCIKFKKYKKMKASMSEIRYYYGYRCSSPIGKQGKGIWQSISFYHEHSRYDRDKYIYFAYKNIDKDYHINFEKVSKKDSNTFDVPFDFGSIMMYERRTTSINGGDTMISRDYRYQYTYGIGDQVSYGDVKMLNYYYCSEKCRTKINCKNGGYQDPNNCNKCKCVKGFIGPLCNILSLPTNECGQSRLYSTYKVKDYFFPNKRFICHQINSLEIKYWSNKVSTGARFCLNKINFIVYSDNHHVIIYYRSNYKRNYFYIVYKSVPKNFKVHKLEKEFSKYKALIYILKIRNSNVKWHFLIAYYIDIGVNDLSVDSTLHIIKKNIQKCITNIGKGCDNIGRIQHETIYSLEFYYEHSYASNKIKQLVTSIQRMTIKILEIFFIQYHKKFMIIFKLNIRCMFCLYKSNINILFYNNHDIIYFRSNYELNYSHIFYKLIPAIYKILILITNICYPFINEKSNYNNFQHIDESKVLSRDVDFFESQFNLYNKNSLLTKKNKKRSVNYNNNENYRKKRMISSDPKAKWNLPIPYFVDFRVSHLLVDSALRMITKETCIKFKKYKVLKPGIAGIYYYYGENCSSPVGQQGKRIWQLISIGPHCDNIGRVQHETLHALGFFHEHSRYDRDEYVIFQYENINKNHLTNFRKVSKKDSNTFDVPFDFGSVMMYGPRMLSMNGKNTMISYDHLYQNTYGVVDQISFGDIKMLNFYYCFKQCPIKITCMNGGYQDPNNCRKCKCVKGFIGPYCNALSLPTKECGQSQLHATDEIKEFGALGKKDCIYHILCEKKKRIAIKILASFFYPNKERTCHRINSLEVKYWGNKISTGARFCLYKSNIMIYSYNSHVIIYFRSRYKLNHFHILYKAIPRKIRFTRVNREFSNYEILTNKKFRN</sequence>
<feature type="binding site" evidence="6">
    <location>
        <position position="1598"/>
    </location>
    <ligand>
        <name>Zn(2+)</name>
        <dbReference type="ChEBI" id="CHEBI:29105"/>
        <note>catalytic</note>
    </ligand>
</feature>
<feature type="binding site" evidence="6">
    <location>
        <position position="937"/>
    </location>
    <ligand>
        <name>Zn(2+)</name>
        <dbReference type="ChEBI" id="CHEBI:29105"/>
        <note>catalytic</note>
    </ligand>
</feature>
<dbReference type="PROSITE" id="PS01186">
    <property type="entry name" value="EGF_2"/>
    <property type="match status" value="12"/>
</dbReference>
<feature type="binding site" evidence="6">
    <location>
        <position position="2454"/>
    </location>
    <ligand>
        <name>Zn(2+)</name>
        <dbReference type="ChEBI" id="CHEBI:29105"/>
        <note>catalytic</note>
    </ligand>
</feature>
<organism evidence="12 13">
    <name type="scientific">Strongyloides stercoralis</name>
    <name type="common">Threadworm</name>
    <dbReference type="NCBI Taxonomy" id="6248"/>
    <lineage>
        <taxon>Eukaryota</taxon>
        <taxon>Metazoa</taxon>
        <taxon>Ecdysozoa</taxon>
        <taxon>Nematoda</taxon>
        <taxon>Chromadorea</taxon>
        <taxon>Rhabditida</taxon>
        <taxon>Tylenchina</taxon>
        <taxon>Panagrolaimomorpha</taxon>
        <taxon>Strongyloidoidea</taxon>
        <taxon>Strongyloididae</taxon>
        <taxon>Strongyloides</taxon>
    </lineage>
</organism>
<feature type="binding site" evidence="6">
    <location>
        <position position="4214"/>
    </location>
    <ligand>
        <name>Zn(2+)</name>
        <dbReference type="ChEBI" id="CHEBI:29105"/>
        <note>catalytic</note>
    </ligand>
</feature>
<feature type="active site" evidence="6">
    <location>
        <position position="2043"/>
    </location>
</feature>
<keyword evidence="3 6" id="KW-0482">Metalloprotease</keyword>
<feature type="binding site" evidence="6">
    <location>
        <position position="3308"/>
    </location>
    <ligand>
        <name>Zn(2+)</name>
        <dbReference type="ChEBI" id="CHEBI:29105"/>
        <note>catalytic</note>
    </ligand>
</feature>
<feature type="binding site" evidence="6">
    <location>
        <position position="4204"/>
    </location>
    <ligand>
        <name>Zn(2+)</name>
        <dbReference type="ChEBI" id="CHEBI:29105"/>
        <note>catalytic</note>
    </ligand>
</feature>
<feature type="binding site" evidence="6">
    <location>
        <position position="2042"/>
    </location>
    <ligand>
        <name>Zn(2+)</name>
        <dbReference type="ChEBI" id="CHEBI:29105"/>
        <note>catalytic</note>
    </ligand>
</feature>